<gene>
    <name evidence="5" type="ORF">JBS370_LOCUS34165</name>
</gene>
<evidence type="ECO:0000256" key="3">
    <source>
        <dbReference type="PROSITE-ProRule" id="PRU00175"/>
    </source>
</evidence>
<keyword evidence="1 3" id="KW-0863">Zinc-finger</keyword>
<evidence type="ECO:0000313" key="5">
    <source>
        <dbReference type="EMBL" id="CAF4154560.1"/>
    </source>
</evidence>
<dbReference type="Pfam" id="PF13639">
    <property type="entry name" value="zf-RING_2"/>
    <property type="match status" value="1"/>
</dbReference>
<comment type="caution">
    <text evidence="5">The sequence shown here is derived from an EMBL/GenBank/DDBJ whole genome shotgun (WGS) entry which is preliminary data.</text>
</comment>
<keyword evidence="1 3" id="KW-0479">Metal-binding</keyword>
<evidence type="ECO:0000313" key="6">
    <source>
        <dbReference type="Proteomes" id="UP000663836"/>
    </source>
</evidence>
<feature type="domain" description="RING-type" evidence="4">
    <location>
        <begin position="81"/>
        <end position="124"/>
    </location>
</feature>
<dbReference type="Gene3D" id="3.30.40.10">
    <property type="entry name" value="Zinc/RING finger domain, C3HC4 (zinc finger)"/>
    <property type="match status" value="1"/>
</dbReference>
<reference evidence="5" key="1">
    <citation type="submission" date="2021-02" db="EMBL/GenBank/DDBJ databases">
        <authorList>
            <person name="Nowell W R."/>
        </authorList>
    </citation>
    <scope>NUCLEOTIDE SEQUENCE</scope>
</reference>
<dbReference type="SUPFAM" id="SSF57850">
    <property type="entry name" value="RING/U-box"/>
    <property type="match status" value="1"/>
</dbReference>
<dbReference type="GO" id="GO:0008270">
    <property type="term" value="F:zinc ion binding"/>
    <property type="evidence" value="ECO:0007669"/>
    <property type="project" value="UniProtKB-KW"/>
</dbReference>
<dbReference type="EMBL" id="CAJOBD010010566">
    <property type="protein sequence ID" value="CAF4154560.1"/>
    <property type="molecule type" value="Genomic_DNA"/>
</dbReference>
<dbReference type="PROSITE" id="PS50089">
    <property type="entry name" value="ZF_RING_2"/>
    <property type="match status" value="1"/>
</dbReference>
<evidence type="ECO:0000256" key="2">
    <source>
        <dbReference type="ARBA" id="ARBA00022833"/>
    </source>
</evidence>
<dbReference type="InterPro" id="IPR013083">
    <property type="entry name" value="Znf_RING/FYVE/PHD"/>
</dbReference>
<sequence>MVLTAEYQHSCQQEALRKAEEERHHHFEQLIREEAEYQRREYGNDVIRMLQGITSASPRFIAQCRMNSPLEANDDLMFENCPICISDFQINRYYARWPCKAEHIFHFNCMLGVLRTGNKCPLCRHPVEPADLPNMDFIFRLMVRRGLGSVYD</sequence>
<accession>A0A819YG68</accession>
<dbReference type="InterPro" id="IPR001841">
    <property type="entry name" value="Znf_RING"/>
</dbReference>
<dbReference type="AlphaFoldDB" id="A0A819YG68"/>
<dbReference type="Proteomes" id="UP000663836">
    <property type="component" value="Unassembled WGS sequence"/>
</dbReference>
<evidence type="ECO:0000256" key="1">
    <source>
        <dbReference type="ARBA" id="ARBA00022771"/>
    </source>
</evidence>
<proteinExistence type="predicted"/>
<evidence type="ECO:0000259" key="4">
    <source>
        <dbReference type="PROSITE" id="PS50089"/>
    </source>
</evidence>
<name>A0A819YG68_9BILA</name>
<organism evidence="5 6">
    <name type="scientific">Rotaria sordida</name>
    <dbReference type="NCBI Taxonomy" id="392033"/>
    <lineage>
        <taxon>Eukaryota</taxon>
        <taxon>Metazoa</taxon>
        <taxon>Spiralia</taxon>
        <taxon>Gnathifera</taxon>
        <taxon>Rotifera</taxon>
        <taxon>Eurotatoria</taxon>
        <taxon>Bdelloidea</taxon>
        <taxon>Philodinida</taxon>
        <taxon>Philodinidae</taxon>
        <taxon>Rotaria</taxon>
    </lineage>
</organism>
<keyword evidence="2" id="KW-0862">Zinc</keyword>
<protein>
    <recommendedName>
        <fullName evidence="4">RING-type domain-containing protein</fullName>
    </recommendedName>
</protein>